<sequence>MNFELDRADPRQRQGIINLGFIMDRRVRRTVDRNVEYSRKMGSEPGQSAEGMFHRQKSAKRLFPASGYFSLESLYLLICLTMSLLILPLILPPLPPPPFMLLLLPIGILVVLVVLAFMPTNVRDLTSTYV</sequence>
<keyword evidence="15" id="KW-1185">Reference proteome</keyword>
<evidence type="ECO:0000256" key="9">
    <source>
        <dbReference type="ARBA" id="ARBA00022824"/>
    </source>
</evidence>
<keyword evidence="11 13" id="KW-0472">Membrane</keyword>
<evidence type="ECO:0000256" key="4">
    <source>
        <dbReference type="ARBA" id="ARBA00004496"/>
    </source>
</evidence>
<evidence type="ECO:0000256" key="2">
    <source>
        <dbReference type="ARBA" id="ARBA00004141"/>
    </source>
</evidence>
<evidence type="ECO:0000256" key="3">
    <source>
        <dbReference type="ARBA" id="ARBA00004240"/>
    </source>
</evidence>
<keyword evidence="10 13" id="KW-1133">Transmembrane helix</keyword>
<keyword evidence="7" id="KW-0963">Cytoplasm</keyword>
<dbReference type="AlphaFoldDB" id="A0ABD3LM95"/>
<evidence type="ECO:0000256" key="7">
    <source>
        <dbReference type="ARBA" id="ARBA00022490"/>
    </source>
</evidence>
<comment type="similarity">
    <text evidence="5">Belongs to the plant organ size related (OSR) protein family.</text>
</comment>
<feature type="transmembrane region" description="Helical" evidence="13">
    <location>
        <begin position="99"/>
        <end position="118"/>
    </location>
</feature>
<gene>
    <name evidence="14" type="ORF">ACJRO7_000305</name>
</gene>
<dbReference type="GO" id="GO:0009725">
    <property type="term" value="P:response to hormone"/>
    <property type="evidence" value="ECO:0007669"/>
    <property type="project" value="UniProtKB-ARBA"/>
</dbReference>
<evidence type="ECO:0000256" key="13">
    <source>
        <dbReference type="SAM" id="Phobius"/>
    </source>
</evidence>
<evidence type="ECO:0000256" key="12">
    <source>
        <dbReference type="ARBA" id="ARBA00023242"/>
    </source>
</evidence>
<evidence type="ECO:0000256" key="8">
    <source>
        <dbReference type="ARBA" id="ARBA00022692"/>
    </source>
</evidence>
<dbReference type="InterPro" id="IPR037468">
    <property type="entry name" value="ARGOS/ARL/OSR1"/>
</dbReference>
<evidence type="ECO:0000313" key="14">
    <source>
        <dbReference type="EMBL" id="KAL3752883.1"/>
    </source>
</evidence>
<dbReference type="PANTHER" id="PTHR36023:SF3">
    <property type="entry name" value="ARGOS-LIKE PROTEIN"/>
    <property type="match status" value="1"/>
</dbReference>
<feature type="transmembrane region" description="Helical" evidence="13">
    <location>
        <begin position="62"/>
        <end position="87"/>
    </location>
</feature>
<evidence type="ECO:0000256" key="10">
    <source>
        <dbReference type="ARBA" id="ARBA00022989"/>
    </source>
</evidence>
<evidence type="ECO:0000256" key="6">
    <source>
        <dbReference type="ARBA" id="ARBA00022473"/>
    </source>
</evidence>
<accession>A0ABD3LM95</accession>
<dbReference type="GO" id="GO:0005634">
    <property type="term" value="C:nucleus"/>
    <property type="evidence" value="ECO:0007669"/>
    <property type="project" value="UniProtKB-SubCell"/>
</dbReference>
<keyword evidence="8 13" id="KW-0812">Transmembrane</keyword>
<dbReference type="GO" id="GO:0005783">
    <property type="term" value="C:endoplasmic reticulum"/>
    <property type="evidence" value="ECO:0007669"/>
    <property type="project" value="UniProtKB-SubCell"/>
</dbReference>
<dbReference type="GO" id="GO:0016020">
    <property type="term" value="C:membrane"/>
    <property type="evidence" value="ECO:0007669"/>
    <property type="project" value="UniProtKB-SubCell"/>
</dbReference>
<evidence type="ECO:0008006" key="16">
    <source>
        <dbReference type="Google" id="ProtNLM"/>
    </source>
</evidence>
<evidence type="ECO:0000256" key="5">
    <source>
        <dbReference type="ARBA" id="ARBA00006891"/>
    </source>
</evidence>
<dbReference type="PANTHER" id="PTHR36023">
    <property type="entry name" value="ARGOS-LIKE PROTEIN"/>
    <property type="match status" value="1"/>
</dbReference>
<keyword evidence="6" id="KW-0217">Developmental protein</keyword>
<comment type="caution">
    <text evidence="14">The sequence shown here is derived from an EMBL/GenBank/DDBJ whole genome shotgun (WGS) entry which is preliminary data.</text>
</comment>
<evidence type="ECO:0000256" key="11">
    <source>
        <dbReference type="ARBA" id="ARBA00023136"/>
    </source>
</evidence>
<dbReference type="Proteomes" id="UP001634007">
    <property type="component" value="Unassembled WGS sequence"/>
</dbReference>
<keyword evidence="9" id="KW-0256">Endoplasmic reticulum</keyword>
<protein>
    <recommendedName>
        <fullName evidence="16">ARGOS-like protein</fullName>
    </recommendedName>
</protein>
<keyword evidence="12" id="KW-0539">Nucleus</keyword>
<dbReference type="EMBL" id="JBJKBG010000001">
    <property type="protein sequence ID" value="KAL3752883.1"/>
    <property type="molecule type" value="Genomic_DNA"/>
</dbReference>
<proteinExistence type="inferred from homology"/>
<organism evidence="14 15">
    <name type="scientific">Eucalyptus globulus</name>
    <name type="common">Tasmanian blue gum</name>
    <dbReference type="NCBI Taxonomy" id="34317"/>
    <lineage>
        <taxon>Eukaryota</taxon>
        <taxon>Viridiplantae</taxon>
        <taxon>Streptophyta</taxon>
        <taxon>Embryophyta</taxon>
        <taxon>Tracheophyta</taxon>
        <taxon>Spermatophyta</taxon>
        <taxon>Magnoliopsida</taxon>
        <taxon>eudicotyledons</taxon>
        <taxon>Gunneridae</taxon>
        <taxon>Pentapetalae</taxon>
        <taxon>rosids</taxon>
        <taxon>malvids</taxon>
        <taxon>Myrtales</taxon>
        <taxon>Myrtaceae</taxon>
        <taxon>Myrtoideae</taxon>
        <taxon>Eucalypteae</taxon>
        <taxon>Eucalyptus</taxon>
    </lineage>
</organism>
<name>A0ABD3LM95_EUCGL</name>
<comment type="subcellular location">
    <subcellularLocation>
        <location evidence="4">Cytoplasm</location>
    </subcellularLocation>
    <subcellularLocation>
        <location evidence="3">Endoplasmic reticulum</location>
    </subcellularLocation>
    <subcellularLocation>
        <location evidence="2">Membrane</location>
        <topology evidence="2">Multi-pass membrane protein</topology>
    </subcellularLocation>
    <subcellularLocation>
        <location evidence="1">Nucleus</location>
    </subcellularLocation>
</comment>
<evidence type="ECO:0000313" key="15">
    <source>
        <dbReference type="Proteomes" id="UP001634007"/>
    </source>
</evidence>
<evidence type="ECO:0000256" key="1">
    <source>
        <dbReference type="ARBA" id="ARBA00004123"/>
    </source>
</evidence>
<reference evidence="14 15" key="1">
    <citation type="submission" date="2024-11" db="EMBL/GenBank/DDBJ databases">
        <title>Chromosome-level genome assembly of Eucalyptus globulus Labill. provides insights into its genome evolution.</title>
        <authorList>
            <person name="Li X."/>
        </authorList>
    </citation>
    <scope>NUCLEOTIDE SEQUENCE [LARGE SCALE GENOMIC DNA]</scope>
    <source>
        <strain evidence="14">CL2024</strain>
        <tissue evidence="14">Fresh tender leaves</tissue>
    </source>
</reference>